<dbReference type="InterPro" id="IPR000330">
    <property type="entry name" value="SNF2_N"/>
</dbReference>
<protein>
    <recommendedName>
        <fullName evidence="3">SNF2 N-terminal domain-containing protein</fullName>
    </recommendedName>
</protein>
<feature type="non-terminal residue" evidence="4">
    <location>
        <position position="101"/>
    </location>
</feature>
<evidence type="ECO:0000256" key="2">
    <source>
        <dbReference type="ARBA" id="ARBA00022840"/>
    </source>
</evidence>
<dbReference type="PANTHER" id="PTHR10799">
    <property type="entry name" value="SNF2/RAD54 HELICASE FAMILY"/>
    <property type="match status" value="1"/>
</dbReference>
<dbReference type="Gene3D" id="3.40.50.10810">
    <property type="entry name" value="Tandem AAA-ATPase domain"/>
    <property type="match status" value="1"/>
</dbReference>
<dbReference type="Pfam" id="PF00176">
    <property type="entry name" value="SNF2-rel_dom"/>
    <property type="match status" value="1"/>
</dbReference>
<name>A0A165EZA5_EXIGL</name>
<keyword evidence="1" id="KW-0547">Nucleotide-binding</keyword>
<dbReference type="EMBL" id="KV426109">
    <property type="protein sequence ID" value="KZV88035.1"/>
    <property type="molecule type" value="Genomic_DNA"/>
</dbReference>
<reference evidence="4 5" key="1">
    <citation type="journal article" date="2016" name="Mol. Biol. Evol.">
        <title>Comparative Genomics of Early-Diverging Mushroom-Forming Fungi Provides Insights into the Origins of Lignocellulose Decay Capabilities.</title>
        <authorList>
            <person name="Nagy L.G."/>
            <person name="Riley R."/>
            <person name="Tritt A."/>
            <person name="Adam C."/>
            <person name="Daum C."/>
            <person name="Floudas D."/>
            <person name="Sun H."/>
            <person name="Yadav J.S."/>
            <person name="Pangilinan J."/>
            <person name="Larsson K.H."/>
            <person name="Matsuura K."/>
            <person name="Barry K."/>
            <person name="Labutti K."/>
            <person name="Kuo R."/>
            <person name="Ohm R.A."/>
            <person name="Bhattacharya S.S."/>
            <person name="Shirouzu T."/>
            <person name="Yoshinaga Y."/>
            <person name="Martin F.M."/>
            <person name="Grigoriev I.V."/>
            <person name="Hibbett D.S."/>
        </authorList>
    </citation>
    <scope>NUCLEOTIDE SEQUENCE [LARGE SCALE GENOMIC DNA]</scope>
    <source>
        <strain evidence="4 5">HHB12029</strain>
    </source>
</reference>
<evidence type="ECO:0000313" key="5">
    <source>
        <dbReference type="Proteomes" id="UP000077266"/>
    </source>
</evidence>
<keyword evidence="5" id="KW-1185">Reference proteome</keyword>
<dbReference type="Proteomes" id="UP000077266">
    <property type="component" value="Unassembled WGS sequence"/>
</dbReference>
<dbReference type="SUPFAM" id="SSF52540">
    <property type="entry name" value="P-loop containing nucleoside triphosphate hydrolases"/>
    <property type="match status" value="1"/>
</dbReference>
<gene>
    <name evidence="4" type="ORF">EXIGLDRAFT_651615</name>
</gene>
<proteinExistence type="predicted"/>
<organism evidence="4 5">
    <name type="scientific">Exidia glandulosa HHB12029</name>
    <dbReference type="NCBI Taxonomy" id="1314781"/>
    <lineage>
        <taxon>Eukaryota</taxon>
        <taxon>Fungi</taxon>
        <taxon>Dikarya</taxon>
        <taxon>Basidiomycota</taxon>
        <taxon>Agaricomycotina</taxon>
        <taxon>Agaricomycetes</taxon>
        <taxon>Auriculariales</taxon>
        <taxon>Exidiaceae</taxon>
        <taxon>Exidia</taxon>
    </lineage>
</organism>
<sequence length="101" mass="11563">MGRGKTIQTISLVTFLIEQFGPYLGIVPLSTSTNWTLEFQNWMLRVKSMSYKGSPQNRRTLQNDIRMGQFQVLLTTYEYIIKDRPILCAILLCILGSTGSR</sequence>
<dbReference type="InParanoid" id="A0A165EZA5"/>
<dbReference type="STRING" id="1314781.A0A165EZA5"/>
<accession>A0A165EZA5</accession>
<evidence type="ECO:0000259" key="3">
    <source>
        <dbReference type="Pfam" id="PF00176"/>
    </source>
</evidence>
<evidence type="ECO:0000313" key="4">
    <source>
        <dbReference type="EMBL" id="KZV88035.1"/>
    </source>
</evidence>
<dbReference type="InterPro" id="IPR027417">
    <property type="entry name" value="P-loop_NTPase"/>
</dbReference>
<feature type="domain" description="SNF2 N-terminal" evidence="3">
    <location>
        <begin position="1"/>
        <end position="85"/>
    </location>
</feature>
<dbReference type="OrthoDB" id="2607325at2759"/>
<dbReference type="GO" id="GO:0005524">
    <property type="term" value="F:ATP binding"/>
    <property type="evidence" value="ECO:0007669"/>
    <property type="project" value="InterPro"/>
</dbReference>
<evidence type="ECO:0000256" key="1">
    <source>
        <dbReference type="ARBA" id="ARBA00022741"/>
    </source>
</evidence>
<dbReference type="InterPro" id="IPR038718">
    <property type="entry name" value="SNF2-like_sf"/>
</dbReference>
<dbReference type="AlphaFoldDB" id="A0A165EZA5"/>
<keyword evidence="2" id="KW-0067">ATP-binding</keyword>